<proteinExistence type="predicted"/>
<reference evidence="2 3" key="1">
    <citation type="journal article" date="2023" name="IMA Fungus">
        <title>Comparative genomic study of the Penicillium genus elucidates a diverse pangenome and 15 lateral gene transfer events.</title>
        <authorList>
            <person name="Petersen C."/>
            <person name="Sorensen T."/>
            <person name="Nielsen M.R."/>
            <person name="Sondergaard T.E."/>
            <person name="Sorensen J.L."/>
            <person name="Fitzpatrick D.A."/>
            <person name="Frisvad J.C."/>
            <person name="Nielsen K.L."/>
        </authorList>
    </citation>
    <scope>NUCLEOTIDE SEQUENCE [LARGE SCALE GENOMIC DNA]</scope>
    <source>
        <strain evidence="2 3">IBT 35679</strain>
    </source>
</reference>
<keyword evidence="1" id="KW-1133">Transmembrane helix</keyword>
<accession>A0AAD6D423</accession>
<keyword evidence="1" id="KW-0812">Transmembrane</keyword>
<feature type="transmembrane region" description="Helical" evidence="1">
    <location>
        <begin position="103"/>
        <end position="132"/>
    </location>
</feature>
<evidence type="ECO:0000256" key="1">
    <source>
        <dbReference type="SAM" id="Phobius"/>
    </source>
</evidence>
<keyword evidence="1" id="KW-0472">Membrane</keyword>
<dbReference type="Proteomes" id="UP001220324">
    <property type="component" value="Unassembled WGS sequence"/>
</dbReference>
<feature type="transmembrane region" description="Helical" evidence="1">
    <location>
        <begin position="138"/>
        <end position="166"/>
    </location>
</feature>
<sequence>MAFGLEGLEGLDALGKLPALLQDLPNFLQSYEKAMLGLAHITEFVISSMEGSKALISVLQIYMVQLRDSVSKINQSDFVGHIRDAISRMSQSSFVGGLRVHPYLAAFLLLALFGFSVSFFLVFFACLSLSAVAMVPVFSLFMVVLATLMPMAICGVGALGCSLWGYKMISCKYQSLKKS</sequence>
<evidence type="ECO:0000313" key="2">
    <source>
        <dbReference type="EMBL" id="KAJ5552681.1"/>
    </source>
</evidence>
<keyword evidence="3" id="KW-1185">Reference proteome</keyword>
<gene>
    <name evidence="2" type="ORF">N7494_002059</name>
</gene>
<protein>
    <submittedName>
        <fullName evidence="2">Uncharacterized protein</fullName>
    </submittedName>
</protein>
<dbReference type="EMBL" id="JAQIZZ010000002">
    <property type="protein sequence ID" value="KAJ5552681.1"/>
    <property type="molecule type" value="Genomic_DNA"/>
</dbReference>
<dbReference type="AlphaFoldDB" id="A0AAD6D423"/>
<organism evidence="2 3">
    <name type="scientific">Penicillium frequentans</name>
    <dbReference type="NCBI Taxonomy" id="3151616"/>
    <lineage>
        <taxon>Eukaryota</taxon>
        <taxon>Fungi</taxon>
        <taxon>Dikarya</taxon>
        <taxon>Ascomycota</taxon>
        <taxon>Pezizomycotina</taxon>
        <taxon>Eurotiomycetes</taxon>
        <taxon>Eurotiomycetidae</taxon>
        <taxon>Eurotiales</taxon>
        <taxon>Aspergillaceae</taxon>
        <taxon>Penicillium</taxon>
    </lineage>
</organism>
<evidence type="ECO:0000313" key="3">
    <source>
        <dbReference type="Proteomes" id="UP001220324"/>
    </source>
</evidence>
<comment type="caution">
    <text evidence="2">The sequence shown here is derived from an EMBL/GenBank/DDBJ whole genome shotgun (WGS) entry which is preliminary data.</text>
</comment>
<name>A0AAD6D423_9EURO</name>